<dbReference type="EMBL" id="ABLOKC030000015">
    <property type="protein sequence ID" value="EML1472257.1"/>
    <property type="molecule type" value="Genomic_DNA"/>
</dbReference>
<proteinExistence type="predicted"/>
<organism evidence="1">
    <name type="scientific">Pluralibacter gergoviae</name>
    <name type="common">Enterobacter gergoviae</name>
    <dbReference type="NCBI Taxonomy" id="61647"/>
    <lineage>
        <taxon>Bacteria</taxon>
        <taxon>Pseudomonadati</taxon>
        <taxon>Pseudomonadota</taxon>
        <taxon>Gammaproteobacteria</taxon>
        <taxon>Enterobacterales</taxon>
        <taxon>Enterobacteriaceae</taxon>
        <taxon>Pluralibacter</taxon>
    </lineage>
</organism>
<reference evidence="1" key="1">
    <citation type="submission" date="2024-02" db="EMBL/GenBank/DDBJ databases">
        <authorList>
            <consortium name="Clinical and Environmental Microbiology Branch: Whole genome sequencing antimicrobial resistance pathogens in the healthcare setting"/>
        </authorList>
    </citation>
    <scope>NUCLEOTIDE SEQUENCE</scope>
    <source>
        <strain evidence="1">2021DK-00143</strain>
    </source>
</reference>
<gene>
    <name evidence="1" type="ORF">QEG54_003003</name>
</gene>
<dbReference type="RefSeq" id="WP_072051354.1">
    <property type="nucleotide sequence ID" value="NZ_JALLDC010000017.1"/>
</dbReference>
<accession>A0AAI9DM01</accession>
<dbReference type="PROSITE" id="PS51257">
    <property type="entry name" value="PROKAR_LIPOPROTEIN"/>
    <property type="match status" value="1"/>
</dbReference>
<dbReference type="AlphaFoldDB" id="A0AAI9DM01"/>
<dbReference type="InterPro" id="IPR054657">
    <property type="entry name" value="T6SS_periplasmic_put"/>
</dbReference>
<evidence type="ECO:0000313" key="1">
    <source>
        <dbReference type="EMBL" id="EML1472257.1"/>
    </source>
</evidence>
<comment type="caution">
    <text evidence="1">The sequence shown here is derived from an EMBL/GenBank/DDBJ whole genome shotgun (WGS) entry which is preliminary data.</text>
</comment>
<protein>
    <submittedName>
        <fullName evidence="1">Uncharacterized protein</fullName>
    </submittedName>
</protein>
<sequence>MKIKLLYVTLAALLLTGCPRAGKEGEQYGARRAVFINGNNICFTADKKETLSRYNLYGGYTDNNPLLVGDFESRTYPQTCFEVHLESGLVYSTSYTLNGKNYYYTFIRDKSGNIIDLARK</sequence>
<name>A0AAI9DM01_PLUGE</name>
<dbReference type="NCBIfam" id="NF045617">
    <property type="entry name" value="mostly_LP"/>
    <property type="match status" value="1"/>
</dbReference>